<dbReference type="PANTHER" id="PTHR35530:SF1">
    <property type="entry name" value="2-HYDROXYMUCONATE TAUTOMERASE"/>
    <property type="match status" value="1"/>
</dbReference>
<dbReference type="PANTHER" id="PTHR35530">
    <property type="entry name" value="TAUTOMERASE-RELATED"/>
    <property type="match status" value="1"/>
</dbReference>
<dbReference type="EMBL" id="SNXS01000002">
    <property type="protein sequence ID" value="TDP73003.1"/>
    <property type="molecule type" value="Genomic_DNA"/>
</dbReference>
<dbReference type="InParanoid" id="A0A4R6QQJ5"/>
<evidence type="ECO:0000313" key="1">
    <source>
        <dbReference type="EMBL" id="TDP73003.1"/>
    </source>
</evidence>
<comment type="caution">
    <text evidence="1">The sequence shown here is derived from an EMBL/GenBank/DDBJ whole genome shotgun (WGS) entry which is preliminary data.</text>
</comment>
<dbReference type="SUPFAM" id="SSF55331">
    <property type="entry name" value="Tautomerase/MIF"/>
    <property type="match status" value="1"/>
</dbReference>
<dbReference type="OrthoDB" id="8561934at2"/>
<reference evidence="1 2" key="1">
    <citation type="submission" date="2019-03" db="EMBL/GenBank/DDBJ databases">
        <title>Genomic Encyclopedia of Type Strains, Phase IV (KMG-IV): sequencing the most valuable type-strain genomes for metagenomic binning, comparative biology and taxonomic classification.</title>
        <authorList>
            <person name="Goeker M."/>
        </authorList>
    </citation>
    <scope>NUCLEOTIDE SEQUENCE [LARGE SCALE GENOMIC DNA]</scope>
    <source>
        <strain evidence="1 2">DSM 16998</strain>
    </source>
</reference>
<organism evidence="1 2">
    <name type="scientific">Roseateles toxinivorans</name>
    <dbReference type="NCBI Taxonomy" id="270368"/>
    <lineage>
        <taxon>Bacteria</taxon>
        <taxon>Pseudomonadati</taxon>
        <taxon>Pseudomonadota</taxon>
        <taxon>Betaproteobacteria</taxon>
        <taxon>Burkholderiales</taxon>
        <taxon>Sphaerotilaceae</taxon>
        <taxon>Roseateles</taxon>
    </lineage>
</organism>
<dbReference type="InterPro" id="IPR014347">
    <property type="entry name" value="Tautomerase/MIF_sf"/>
</dbReference>
<keyword evidence="2" id="KW-1185">Reference proteome</keyword>
<evidence type="ECO:0000313" key="2">
    <source>
        <dbReference type="Proteomes" id="UP000295361"/>
    </source>
</evidence>
<dbReference type="RefSeq" id="WP_133700419.1">
    <property type="nucleotide sequence ID" value="NZ_SNXS01000002.1"/>
</dbReference>
<dbReference type="Gene3D" id="3.30.429.10">
    <property type="entry name" value="Macrophage Migration Inhibitory Factor"/>
    <property type="match status" value="1"/>
</dbReference>
<proteinExistence type="predicted"/>
<dbReference type="Proteomes" id="UP000295361">
    <property type="component" value="Unassembled WGS sequence"/>
</dbReference>
<protein>
    <submittedName>
        <fullName evidence="1">4-oxalocrotonate tautomerase</fullName>
    </submittedName>
</protein>
<dbReference type="AlphaFoldDB" id="A0A4R6QQJ5"/>
<name>A0A4R6QQJ5_9BURK</name>
<accession>A0A4R6QQJ5</accession>
<sequence length="139" mass="14853">MPHLHLSLSPAPGREPDHTLLAHALTELTARHLAKDPDLTAVRLARVPAPDWFVARRSLAEQALASYHLEVQVTADTNTEAQIAAWLQAVHLLLGDQLGALHPASYAVVQQLPAAAWGYGGRSQLARRLQAAAEAVAAA</sequence>
<gene>
    <name evidence="1" type="ORF">DES47_102749</name>
</gene>